<gene>
    <name evidence="2" type="ORF">FN846DRAFT_401704</name>
</gene>
<feature type="region of interest" description="Disordered" evidence="1">
    <location>
        <begin position="43"/>
        <end position="63"/>
    </location>
</feature>
<organism evidence="2 3">
    <name type="scientific">Sphaerosporella brunnea</name>
    <dbReference type="NCBI Taxonomy" id="1250544"/>
    <lineage>
        <taxon>Eukaryota</taxon>
        <taxon>Fungi</taxon>
        <taxon>Dikarya</taxon>
        <taxon>Ascomycota</taxon>
        <taxon>Pezizomycotina</taxon>
        <taxon>Pezizomycetes</taxon>
        <taxon>Pezizales</taxon>
        <taxon>Pyronemataceae</taxon>
        <taxon>Sphaerosporella</taxon>
    </lineage>
</organism>
<proteinExistence type="predicted"/>
<accession>A0A5J5EH30</accession>
<evidence type="ECO:0000256" key="1">
    <source>
        <dbReference type="SAM" id="MobiDB-lite"/>
    </source>
</evidence>
<reference evidence="2 3" key="1">
    <citation type="submission" date="2019-09" db="EMBL/GenBank/DDBJ databases">
        <title>Draft genome of the ectomycorrhizal ascomycete Sphaerosporella brunnea.</title>
        <authorList>
            <consortium name="DOE Joint Genome Institute"/>
            <person name="Benucci G.M."/>
            <person name="Marozzi G."/>
            <person name="Antonielli L."/>
            <person name="Sanchez S."/>
            <person name="Marco P."/>
            <person name="Wang X."/>
            <person name="Falini L.B."/>
            <person name="Barry K."/>
            <person name="Haridas S."/>
            <person name="Lipzen A."/>
            <person name="Labutti K."/>
            <person name="Grigoriev I.V."/>
            <person name="Murat C."/>
            <person name="Martin F."/>
            <person name="Albertini E."/>
            <person name="Donnini D."/>
            <person name="Bonito G."/>
        </authorList>
    </citation>
    <scope>NUCLEOTIDE SEQUENCE [LARGE SCALE GENOMIC DNA]</scope>
    <source>
        <strain evidence="2 3">Sb_GMNB300</strain>
    </source>
</reference>
<dbReference type="EMBL" id="VXIS01000328">
    <property type="protein sequence ID" value="KAA8894581.1"/>
    <property type="molecule type" value="Genomic_DNA"/>
</dbReference>
<feature type="compositionally biased region" description="Polar residues" evidence="1">
    <location>
        <begin position="194"/>
        <end position="208"/>
    </location>
</feature>
<evidence type="ECO:0000313" key="3">
    <source>
        <dbReference type="Proteomes" id="UP000326924"/>
    </source>
</evidence>
<evidence type="ECO:0000313" key="2">
    <source>
        <dbReference type="EMBL" id="KAA8894581.1"/>
    </source>
</evidence>
<comment type="caution">
    <text evidence="2">The sequence shown here is derived from an EMBL/GenBank/DDBJ whole genome shotgun (WGS) entry which is preliminary data.</text>
</comment>
<dbReference type="Proteomes" id="UP000326924">
    <property type="component" value="Unassembled WGS sequence"/>
</dbReference>
<feature type="region of interest" description="Disordered" evidence="1">
    <location>
        <begin position="147"/>
        <end position="217"/>
    </location>
</feature>
<feature type="compositionally biased region" description="Polar residues" evidence="1">
    <location>
        <begin position="147"/>
        <end position="162"/>
    </location>
</feature>
<dbReference type="InParanoid" id="A0A5J5EH30"/>
<dbReference type="AlphaFoldDB" id="A0A5J5EH30"/>
<protein>
    <submittedName>
        <fullName evidence="2">Uncharacterized protein</fullName>
    </submittedName>
</protein>
<keyword evidence="3" id="KW-1185">Reference proteome</keyword>
<name>A0A5J5EH30_9PEZI</name>
<sequence>MQSGICVHHRPSATQLSATSIPVFRFIFSETLLPCLGTMSSTMQGPSLPSSATASDSPLVSSSFPATPEAGYSVSTTGSASEELEPGLPITRYLANDDDSWNPLLEIEHGSPRGYQHAALNSHCNEAFQPSPGVPSSLLSNVTESPDTITAYSSSGGKTSVQRLRRDGRRPDTLTNTSPPKDSRKSGVGKQGKESNGSKGPQQNNEPVNPSDGEDKSAFQCSLSYRKQRLNLPPGCKSVYVHTEEEAIAHGDSCHYWCPICRYDPPKPRERSHHPEGTTTKAKTWRDWYWYQLREYREHVSRHLVWLLCPYRCGHRSFSQSLKMSHQNGCGKLLQRHSSSRPSNLERNVKGRAY</sequence>